<dbReference type="InterPro" id="IPR035919">
    <property type="entry name" value="EAL_sf"/>
</dbReference>
<name>A0A1I4UAL3_9HYPH</name>
<dbReference type="NCBIfam" id="TIGR00229">
    <property type="entry name" value="sensory_box"/>
    <property type="match status" value="1"/>
</dbReference>
<sequence>MVVLDTHCDKRFANNPLVTGEPFLRFYAGIRIALAGGVHGATVCIADTLPRPSFGKAEQDRLRDLAQFLEATLRGRASEIEAGRARSQVDASDSLLRMTLESMDQGLLMTDTDDRVQVSNRRVASLTGVPDSLLHDGAPFAAVRAYQAALGEFANLPEDLRGWLEHGTSKTNHFDYERMRPDGTVVQVCTRPLPRGGVVRTFTDVTERRAAECALRASENRYRILAENANDVIVLGDLSMRRHYVSPAVRSVLGYEPEELMETTPAEFCHPDDAQSLADFWTQVKAQQEGRFITCLRHRHKAGHYVWIEASIRVVRDVQDPDRTMYVAALRDVTARHEAEAQVRHMALHDALTGLPNRTLFRDRLEQAIAYARRARTCFAVLACDLDRFKAVNDSLGHPAGDALLRAVAERMRAVLRPYDTLARFGGDEFAIVLTYLDAAGDAGDLADRLIAAVSEPIELDGQSVEVGVSIGVTVATERDRDPDELFKRADIALYEAKAAGRNTYREFEPNAGARIATRGQLALDMKEAIRAQEFHLVYQPVVDAETGAVVSFEALMRWRHPIQGEIPPSAFIPLAEEAGLIVPLGAWALHEACREAVSWPAPIRVAVNVSGVQLRRAGLEATVLAALAGSGLSADRLKLEVTESVLMQDSEVIIASLHRLRALGVLIALDDFGTGYSSLSYLRRFPFDKIKIDRAFIRDIADPDAAAIVRAVVSIGERLGMGIVAEGVETIEQLDLVRQEGCTQVQGFLFSRPLPPDAARSYVDFASQIHPSRFAQFAPPSAEQA</sequence>
<feature type="domain" description="EAL" evidence="3">
    <location>
        <begin position="519"/>
        <end position="768"/>
    </location>
</feature>
<dbReference type="SMART" id="SM00091">
    <property type="entry name" value="PAS"/>
    <property type="match status" value="2"/>
</dbReference>
<dbReference type="PROSITE" id="PS50883">
    <property type="entry name" value="EAL"/>
    <property type="match status" value="1"/>
</dbReference>
<organism evidence="5 6">
    <name type="scientific">Methylobacterium pseudosasicola</name>
    <dbReference type="NCBI Taxonomy" id="582667"/>
    <lineage>
        <taxon>Bacteria</taxon>
        <taxon>Pseudomonadati</taxon>
        <taxon>Pseudomonadota</taxon>
        <taxon>Alphaproteobacteria</taxon>
        <taxon>Hyphomicrobiales</taxon>
        <taxon>Methylobacteriaceae</taxon>
        <taxon>Methylobacterium</taxon>
    </lineage>
</organism>
<dbReference type="InterPro" id="IPR035965">
    <property type="entry name" value="PAS-like_dom_sf"/>
</dbReference>
<dbReference type="InterPro" id="IPR001633">
    <property type="entry name" value="EAL_dom"/>
</dbReference>
<dbReference type="InterPro" id="IPR029787">
    <property type="entry name" value="Nucleotide_cyclase"/>
</dbReference>
<evidence type="ECO:0000259" key="3">
    <source>
        <dbReference type="PROSITE" id="PS50883"/>
    </source>
</evidence>
<dbReference type="CDD" id="cd01948">
    <property type="entry name" value="EAL"/>
    <property type="match status" value="1"/>
</dbReference>
<dbReference type="SMART" id="SM00052">
    <property type="entry name" value="EAL"/>
    <property type="match status" value="1"/>
</dbReference>
<dbReference type="SMART" id="SM00267">
    <property type="entry name" value="GGDEF"/>
    <property type="match status" value="1"/>
</dbReference>
<protein>
    <submittedName>
        <fullName evidence="5">PAS domain S-box-containing protein/diguanylate cyclase (GGDEF) domain-containing protein</fullName>
    </submittedName>
</protein>
<accession>A0A1I4UAL3</accession>
<dbReference type="Gene3D" id="3.20.20.450">
    <property type="entry name" value="EAL domain"/>
    <property type="match status" value="1"/>
</dbReference>
<dbReference type="Pfam" id="PF12860">
    <property type="entry name" value="PAS_7"/>
    <property type="match status" value="1"/>
</dbReference>
<dbReference type="InterPro" id="IPR000160">
    <property type="entry name" value="GGDEF_dom"/>
</dbReference>
<dbReference type="Pfam" id="PF00563">
    <property type="entry name" value="EAL"/>
    <property type="match status" value="1"/>
</dbReference>
<dbReference type="InterPro" id="IPR013655">
    <property type="entry name" value="PAS_fold_3"/>
</dbReference>
<dbReference type="SMART" id="SM00086">
    <property type="entry name" value="PAC"/>
    <property type="match status" value="2"/>
</dbReference>
<feature type="domain" description="PAC" evidence="2">
    <location>
        <begin position="286"/>
        <end position="345"/>
    </location>
</feature>
<evidence type="ECO:0000313" key="5">
    <source>
        <dbReference type="EMBL" id="SFM85994.1"/>
    </source>
</evidence>
<reference evidence="6" key="1">
    <citation type="submission" date="2016-10" db="EMBL/GenBank/DDBJ databases">
        <authorList>
            <person name="Varghese N."/>
            <person name="Submissions S."/>
        </authorList>
    </citation>
    <scope>NUCLEOTIDE SEQUENCE [LARGE SCALE GENOMIC DNA]</scope>
    <source>
        <strain evidence="6">BL36</strain>
    </source>
</reference>
<evidence type="ECO:0000313" key="6">
    <source>
        <dbReference type="Proteomes" id="UP000199048"/>
    </source>
</evidence>
<dbReference type="CDD" id="cd00130">
    <property type="entry name" value="PAS"/>
    <property type="match status" value="1"/>
</dbReference>
<dbReference type="InterPro" id="IPR052155">
    <property type="entry name" value="Biofilm_reg_signaling"/>
</dbReference>
<dbReference type="NCBIfam" id="TIGR00254">
    <property type="entry name" value="GGDEF"/>
    <property type="match status" value="1"/>
</dbReference>
<feature type="domain" description="GGDEF" evidence="4">
    <location>
        <begin position="377"/>
        <end position="510"/>
    </location>
</feature>
<evidence type="ECO:0000259" key="4">
    <source>
        <dbReference type="PROSITE" id="PS50887"/>
    </source>
</evidence>
<dbReference type="STRING" id="582667.SAMN05192568_106612"/>
<dbReference type="InterPro" id="IPR043128">
    <property type="entry name" value="Rev_trsase/Diguanyl_cyclase"/>
</dbReference>
<dbReference type="RefSeq" id="WP_092046732.1">
    <property type="nucleotide sequence ID" value="NZ_FOTK01000066.1"/>
</dbReference>
<dbReference type="InterPro" id="IPR000700">
    <property type="entry name" value="PAS-assoc_C"/>
</dbReference>
<dbReference type="CDD" id="cd01949">
    <property type="entry name" value="GGDEF"/>
    <property type="match status" value="1"/>
</dbReference>
<dbReference type="InterPro" id="IPR000014">
    <property type="entry name" value="PAS"/>
</dbReference>
<dbReference type="SUPFAM" id="SSF55073">
    <property type="entry name" value="Nucleotide cyclase"/>
    <property type="match status" value="1"/>
</dbReference>
<dbReference type="PANTHER" id="PTHR44757:SF2">
    <property type="entry name" value="BIOFILM ARCHITECTURE MAINTENANCE PROTEIN MBAA"/>
    <property type="match status" value="1"/>
</dbReference>
<dbReference type="FunFam" id="3.30.70.270:FF:000001">
    <property type="entry name" value="Diguanylate cyclase domain protein"/>
    <property type="match status" value="1"/>
</dbReference>
<dbReference type="SUPFAM" id="SSF55785">
    <property type="entry name" value="PYP-like sensor domain (PAS domain)"/>
    <property type="match status" value="2"/>
</dbReference>
<dbReference type="EMBL" id="FOTK01000066">
    <property type="protein sequence ID" value="SFM85994.1"/>
    <property type="molecule type" value="Genomic_DNA"/>
</dbReference>
<dbReference type="Gene3D" id="3.30.450.20">
    <property type="entry name" value="PAS domain"/>
    <property type="match status" value="2"/>
</dbReference>
<dbReference type="Gene3D" id="3.30.70.270">
    <property type="match status" value="1"/>
</dbReference>
<dbReference type="Pfam" id="PF00990">
    <property type="entry name" value="GGDEF"/>
    <property type="match status" value="1"/>
</dbReference>
<gene>
    <name evidence="5" type="ORF">SAMN05192568_106612</name>
</gene>
<dbReference type="PROSITE" id="PS50113">
    <property type="entry name" value="PAC"/>
    <property type="match status" value="1"/>
</dbReference>
<dbReference type="InterPro" id="IPR001610">
    <property type="entry name" value="PAC"/>
</dbReference>
<evidence type="ECO:0000259" key="2">
    <source>
        <dbReference type="PROSITE" id="PS50113"/>
    </source>
</evidence>
<proteinExistence type="predicted"/>
<keyword evidence="6" id="KW-1185">Reference proteome</keyword>
<dbReference type="SUPFAM" id="SSF141868">
    <property type="entry name" value="EAL domain-like"/>
    <property type="match status" value="1"/>
</dbReference>
<dbReference type="GO" id="GO:0003824">
    <property type="term" value="F:catalytic activity"/>
    <property type="evidence" value="ECO:0007669"/>
    <property type="project" value="UniProtKB-ARBA"/>
</dbReference>
<dbReference type="PROSITE" id="PS50887">
    <property type="entry name" value="GGDEF"/>
    <property type="match status" value="1"/>
</dbReference>
<dbReference type="PROSITE" id="PS50112">
    <property type="entry name" value="PAS"/>
    <property type="match status" value="1"/>
</dbReference>
<dbReference type="PANTHER" id="PTHR44757">
    <property type="entry name" value="DIGUANYLATE CYCLASE DGCP"/>
    <property type="match status" value="1"/>
</dbReference>
<feature type="domain" description="PAS" evidence="1">
    <location>
        <begin position="218"/>
        <end position="288"/>
    </location>
</feature>
<dbReference type="OrthoDB" id="9814202at2"/>
<dbReference type="Proteomes" id="UP000199048">
    <property type="component" value="Unassembled WGS sequence"/>
</dbReference>
<dbReference type="AlphaFoldDB" id="A0A1I4UAL3"/>
<dbReference type="Pfam" id="PF08447">
    <property type="entry name" value="PAS_3"/>
    <property type="match status" value="1"/>
</dbReference>
<evidence type="ECO:0000259" key="1">
    <source>
        <dbReference type="PROSITE" id="PS50112"/>
    </source>
</evidence>